<dbReference type="OrthoDB" id="327733at2"/>
<protein>
    <submittedName>
        <fullName evidence="3">Alkaline phosphatase</fullName>
    </submittedName>
</protein>
<evidence type="ECO:0000313" key="3">
    <source>
        <dbReference type="EMBL" id="TFZ81816.1"/>
    </source>
</evidence>
<name>A0A4Z0F7X4_9GAMM</name>
<reference evidence="3 4" key="1">
    <citation type="journal article" date="2019" name="ISME J.">
        <title>Candidatus Macondimonas diazotrophica, a novel gammaproteobacterial genus dominating crude-oil-contaminated coastal sediments.</title>
        <authorList>
            <person name="Karthikeyan S."/>
            <person name="Konstantinidis K."/>
        </authorList>
    </citation>
    <scope>NUCLEOTIDE SEQUENCE [LARGE SCALE GENOMIC DNA]</scope>
    <source>
        <strain evidence="3 4">KTK01</strain>
    </source>
</reference>
<dbReference type="AlphaFoldDB" id="A0A4Z0F7X4"/>
<organism evidence="3 4">
    <name type="scientific">Candidatus Macondimonas diazotrophica</name>
    <dbReference type="NCBI Taxonomy" id="2305248"/>
    <lineage>
        <taxon>Bacteria</taxon>
        <taxon>Pseudomonadati</taxon>
        <taxon>Pseudomonadota</taxon>
        <taxon>Gammaproteobacteria</taxon>
        <taxon>Chromatiales</taxon>
        <taxon>Ectothiorhodospiraceae</taxon>
        <taxon>Candidatus Macondimonas</taxon>
    </lineage>
</organism>
<dbReference type="Pfam" id="PF09423">
    <property type="entry name" value="PhoD"/>
    <property type="match status" value="1"/>
</dbReference>
<dbReference type="RefSeq" id="WP_135282454.1">
    <property type="nucleotide sequence ID" value="NZ_SRIO01000015.1"/>
</dbReference>
<proteinExistence type="predicted"/>
<feature type="domain" description="Phospholipase D N-terminal" evidence="2">
    <location>
        <begin position="51"/>
        <end position="126"/>
    </location>
</feature>
<dbReference type="SUPFAM" id="SSF56300">
    <property type="entry name" value="Metallo-dependent phosphatases"/>
    <property type="match status" value="1"/>
</dbReference>
<dbReference type="Gene3D" id="3.60.21.70">
    <property type="entry name" value="PhoD-like phosphatase"/>
    <property type="match status" value="1"/>
</dbReference>
<dbReference type="Proteomes" id="UP000297890">
    <property type="component" value="Unassembled WGS sequence"/>
</dbReference>
<dbReference type="PANTHER" id="PTHR43606">
    <property type="entry name" value="PHOSPHATASE, PUTATIVE (AFU_ORTHOLOGUE AFUA_6G08710)-RELATED"/>
    <property type="match status" value="1"/>
</dbReference>
<dbReference type="InterPro" id="IPR029052">
    <property type="entry name" value="Metallo-depent_PP-like"/>
</dbReference>
<keyword evidence="4" id="KW-1185">Reference proteome</keyword>
<gene>
    <name evidence="3" type="ORF">E4680_10945</name>
</gene>
<evidence type="ECO:0000313" key="4">
    <source>
        <dbReference type="Proteomes" id="UP000297890"/>
    </source>
</evidence>
<dbReference type="Gene3D" id="2.60.40.380">
    <property type="entry name" value="Purple acid phosphatase-like, N-terminal"/>
    <property type="match status" value="1"/>
</dbReference>
<dbReference type="InterPro" id="IPR006311">
    <property type="entry name" value="TAT_signal"/>
</dbReference>
<dbReference type="InterPro" id="IPR052900">
    <property type="entry name" value="Phospholipid_Metab_Enz"/>
</dbReference>
<dbReference type="Pfam" id="PF16655">
    <property type="entry name" value="PhoD_N"/>
    <property type="match status" value="1"/>
</dbReference>
<sequence>MTCKPSFVANPSRRRLLKQAGALAGVATLGGLPLRVLGATPTGGQVAMPYGVQAGDVRFDRAIIWSRADRPARMWVEIADRPDFRGARLLRGPAALPEGDFTAKLDVAGLNPGQEVHYRVFFEDLLGEALRSEKVSGRLSVPALPGLSRLGWRARNQRGVRFVWSGDVNGQGWGINPDLGGMRIFETMRAVEPDFFIHSGDCIYADGPIQAEVALPDGSTWRNVVTPEKSKVAETLDEFRGNYRYNLMDENLRRFNAEVPIIAQWDDHEVVNNWYPGEILNDARYTETRVDLLAARGHQAFVDYMPVRFGERGRLYQSFPCGSSAEVFRIDLRSFRGPNSLNDQRRSGPEADFLGSEQLDWLMDALRRSRATWKIIASDMPIGLIVRDGTFFENGANGNDGRPAGRELEVAKLLRFIHRHRIANVVWFTADVHYTAAHYYHPDRAAFRDFSPFWEFVSGPLNAGTFGPGKLDGTFGPEVVFEKSPPAGQANLPPSAGLQFFGQVDIDAESNIMTVALKDLNGATLFEQVLEPVRGVS</sequence>
<accession>A0A4Z0F7X4</accession>
<dbReference type="InterPro" id="IPR038607">
    <property type="entry name" value="PhoD-like_sf"/>
</dbReference>
<dbReference type="PANTHER" id="PTHR43606:SF1">
    <property type="entry name" value="PHOD-LIKE PHOSPHATASE METALLOPHOSPHATASE DOMAIN-CONTAINING PROTEIN"/>
    <property type="match status" value="1"/>
</dbReference>
<dbReference type="InterPro" id="IPR032093">
    <property type="entry name" value="PhoD_N"/>
</dbReference>
<feature type="domain" description="PhoD-like phosphatase metallophosphatase" evidence="1">
    <location>
        <begin position="168"/>
        <end position="516"/>
    </location>
</feature>
<evidence type="ECO:0000259" key="1">
    <source>
        <dbReference type="Pfam" id="PF09423"/>
    </source>
</evidence>
<dbReference type="InterPro" id="IPR018946">
    <property type="entry name" value="PhoD-like_MPP"/>
</dbReference>
<dbReference type="PROSITE" id="PS51318">
    <property type="entry name" value="TAT"/>
    <property type="match status" value="1"/>
</dbReference>
<dbReference type="EMBL" id="SRIO01000015">
    <property type="protein sequence ID" value="TFZ81816.1"/>
    <property type="molecule type" value="Genomic_DNA"/>
</dbReference>
<evidence type="ECO:0000259" key="2">
    <source>
        <dbReference type="Pfam" id="PF16655"/>
    </source>
</evidence>
<dbReference type="CDD" id="cd07389">
    <property type="entry name" value="MPP_PhoD"/>
    <property type="match status" value="1"/>
</dbReference>
<comment type="caution">
    <text evidence="3">The sequence shown here is derived from an EMBL/GenBank/DDBJ whole genome shotgun (WGS) entry which is preliminary data.</text>
</comment>